<dbReference type="Pfam" id="PF01925">
    <property type="entry name" value="TauE"/>
    <property type="match status" value="1"/>
</dbReference>
<organism evidence="9 10">
    <name type="scientific">Desulfosoma caldarium</name>
    <dbReference type="NCBI Taxonomy" id="610254"/>
    <lineage>
        <taxon>Bacteria</taxon>
        <taxon>Pseudomonadati</taxon>
        <taxon>Thermodesulfobacteriota</taxon>
        <taxon>Syntrophobacteria</taxon>
        <taxon>Syntrophobacterales</taxon>
        <taxon>Syntrophobacteraceae</taxon>
        <taxon>Desulfosoma</taxon>
    </lineage>
</organism>
<dbReference type="InterPro" id="IPR002781">
    <property type="entry name" value="TM_pro_TauE-like"/>
</dbReference>
<evidence type="ECO:0000256" key="7">
    <source>
        <dbReference type="ARBA" id="ARBA00023136"/>
    </source>
</evidence>
<evidence type="ECO:0000256" key="2">
    <source>
        <dbReference type="ARBA" id="ARBA00009142"/>
    </source>
</evidence>
<evidence type="ECO:0000256" key="4">
    <source>
        <dbReference type="ARBA" id="ARBA00022475"/>
    </source>
</evidence>
<comment type="subcellular location">
    <subcellularLocation>
        <location evidence="1 8">Cell membrane</location>
        <topology evidence="1 8">Multi-pass membrane protein</topology>
    </subcellularLocation>
</comment>
<comment type="caution">
    <text evidence="9">The sequence shown here is derived from an EMBL/GenBank/DDBJ whole genome shotgun (WGS) entry which is preliminary data.</text>
</comment>
<feature type="transmembrane region" description="Helical" evidence="8">
    <location>
        <begin position="219"/>
        <end position="236"/>
    </location>
</feature>
<keyword evidence="10" id="KW-1185">Reference proteome</keyword>
<dbReference type="GO" id="GO:0005886">
    <property type="term" value="C:plasma membrane"/>
    <property type="evidence" value="ECO:0007669"/>
    <property type="project" value="UniProtKB-SubCell"/>
</dbReference>
<evidence type="ECO:0000256" key="8">
    <source>
        <dbReference type="RuleBase" id="RU363041"/>
    </source>
</evidence>
<evidence type="ECO:0000313" key="10">
    <source>
        <dbReference type="Proteomes" id="UP000276223"/>
    </source>
</evidence>
<feature type="transmembrane region" description="Helical" evidence="8">
    <location>
        <begin position="189"/>
        <end position="207"/>
    </location>
</feature>
<comment type="similarity">
    <text evidence="2 8">Belongs to the 4-toluene sulfonate uptake permease (TSUP) (TC 2.A.102) family.</text>
</comment>
<feature type="transmembrane region" description="Helical" evidence="8">
    <location>
        <begin position="70"/>
        <end position="89"/>
    </location>
</feature>
<dbReference type="Proteomes" id="UP000276223">
    <property type="component" value="Unassembled WGS sequence"/>
</dbReference>
<dbReference type="PANTHER" id="PTHR30269:SF37">
    <property type="entry name" value="MEMBRANE TRANSPORTER PROTEIN"/>
    <property type="match status" value="1"/>
</dbReference>
<evidence type="ECO:0000256" key="5">
    <source>
        <dbReference type="ARBA" id="ARBA00022692"/>
    </source>
</evidence>
<keyword evidence="3" id="KW-0813">Transport</keyword>
<evidence type="ECO:0000313" key="9">
    <source>
        <dbReference type="EMBL" id="ROQ90886.1"/>
    </source>
</evidence>
<evidence type="ECO:0000256" key="6">
    <source>
        <dbReference type="ARBA" id="ARBA00022989"/>
    </source>
</evidence>
<feature type="transmembrane region" description="Helical" evidence="8">
    <location>
        <begin position="125"/>
        <end position="151"/>
    </location>
</feature>
<reference evidence="9 10" key="1">
    <citation type="submission" date="2018-11" db="EMBL/GenBank/DDBJ databases">
        <title>Genomic Encyclopedia of Type Strains, Phase IV (KMG-IV): sequencing the most valuable type-strain genomes for metagenomic binning, comparative biology and taxonomic classification.</title>
        <authorList>
            <person name="Goeker M."/>
        </authorList>
    </citation>
    <scope>NUCLEOTIDE SEQUENCE [LARGE SCALE GENOMIC DNA]</scope>
    <source>
        <strain evidence="9 10">DSM 22027</strain>
    </source>
</reference>
<gene>
    <name evidence="9" type="ORF">EDC27_2146</name>
</gene>
<evidence type="ECO:0000256" key="1">
    <source>
        <dbReference type="ARBA" id="ARBA00004651"/>
    </source>
</evidence>
<keyword evidence="7 8" id="KW-0472">Membrane</keyword>
<name>A0A3N1UUU6_9BACT</name>
<accession>A0A3N1UUU6</accession>
<dbReference type="AlphaFoldDB" id="A0A3N1UUU6"/>
<dbReference type="PANTHER" id="PTHR30269">
    <property type="entry name" value="TRANSMEMBRANE PROTEIN YFCA"/>
    <property type="match status" value="1"/>
</dbReference>
<dbReference type="EMBL" id="RJVA01000013">
    <property type="protein sequence ID" value="ROQ90886.1"/>
    <property type="molecule type" value="Genomic_DNA"/>
</dbReference>
<feature type="transmembrane region" description="Helical" evidence="8">
    <location>
        <begin position="95"/>
        <end position="113"/>
    </location>
</feature>
<feature type="transmembrane region" description="Helical" evidence="8">
    <location>
        <begin position="30"/>
        <end position="49"/>
    </location>
</feature>
<dbReference type="InterPro" id="IPR052017">
    <property type="entry name" value="TSUP"/>
</dbReference>
<dbReference type="RefSeq" id="WP_123290626.1">
    <property type="nucleotide sequence ID" value="NZ_RJVA01000013.1"/>
</dbReference>
<proteinExistence type="inferred from homology"/>
<protein>
    <recommendedName>
        <fullName evidence="8">Probable membrane transporter protein</fullName>
    </recommendedName>
</protein>
<dbReference type="OrthoDB" id="119832at2"/>
<sequence length="238" mass="24921">MLELVLLFMAAFAAAAISGAAGFGGALLLLPLLVATVGATHAVPLLTIAQLVGNLSRVGFGFTQIHWKPVGLFLLGAIPLSILGAMSFVQLPKELVIRAIGLAILVFVALKYFGLLKIKSGRAVLIGGGGVVGFLSGLVGSAGPLGAAIFLSLGLPPVAYIASEATTALAMHGVKIAVYQHYIILDREFWFLAALMGVAMVLGTWSAKRIIERMRREAFQRFVAILLVAIAGYMVLHG</sequence>
<keyword evidence="4 8" id="KW-1003">Cell membrane</keyword>
<keyword evidence="6 8" id="KW-1133">Transmembrane helix</keyword>
<keyword evidence="5 8" id="KW-0812">Transmembrane</keyword>
<evidence type="ECO:0000256" key="3">
    <source>
        <dbReference type="ARBA" id="ARBA00022448"/>
    </source>
</evidence>